<protein>
    <submittedName>
        <fullName evidence="1">Uncharacterized protein</fullName>
    </submittedName>
</protein>
<keyword evidence="2" id="KW-1185">Reference proteome</keyword>
<accession>A0A8J3L0K7</accession>
<sequence>MLGDLTSLAPLGEYGFGITSFKQNVAKAADARSNTGYTALRTDADCAAYGAALGPCITAAPDVATFVPDGQGELAAELEKLLGDQEKSPSAAVKLTAYGDCMTETGYPVRNFLELYQLVESRFPDPGAGWKVMESDARWTAAVAFERTAADVDSGCRSDLHTHVMSAVQPELARFVERHAAAIAEVRRQWSEYRATATK</sequence>
<comment type="caution">
    <text evidence="1">The sequence shown here is derived from an EMBL/GenBank/DDBJ whole genome shotgun (WGS) entry which is preliminary data.</text>
</comment>
<dbReference type="RefSeq" id="WP_166380268.1">
    <property type="nucleotide sequence ID" value="NZ_BAAATT010000011.1"/>
</dbReference>
<organism evidence="1 2">
    <name type="scientific">Catellatospora methionotrophica</name>
    <dbReference type="NCBI Taxonomy" id="121620"/>
    <lineage>
        <taxon>Bacteria</taxon>
        <taxon>Bacillati</taxon>
        <taxon>Actinomycetota</taxon>
        <taxon>Actinomycetes</taxon>
        <taxon>Micromonosporales</taxon>
        <taxon>Micromonosporaceae</taxon>
        <taxon>Catellatospora</taxon>
    </lineage>
</organism>
<gene>
    <name evidence="1" type="ORF">Cme02nite_05200</name>
</gene>
<dbReference type="Proteomes" id="UP000660339">
    <property type="component" value="Unassembled WGS sequence"/>
</dbReference>
<name>A0A8J3L0K7_9ACTN</name>
<reference evidence="1" key="1">
    <citation type="submission" date="2021-01" db="EMBL/GenBank/DDBJ databases">
        <title>Whole genome shotgun sequence of Catellatospora methionotrophica NBRC 14553.</title>
        <authorList>
            <person name="Komaki H."/>
            <person name="Tamura T."/>
        </authorList>
    </citation>
    <scope>NUCLEOTIDE SEQUENCE</scope>
    <source>
        <strain evidence="1">NBRC 14553</strain>
    </source>
</reference>
<dbReference type="EMBL" id="BONJ01000001">
    <property type="protein sequence ID" value="GIG12188.1"/>
    <property type="molecule type" value="Genomic_DNA"/>
</dbReference>
<evidence type="ECO:0000313" key="1">
    <source>
        <dbReference type="EMBL" id="GIG12188.1"/>
    </source>
</evidence>
<evidence type="ECO:0000313" key="2">
    <source>
        <dbReference type="Proteomes" id="UP000660339"/>
    </source>
</evidence>
<proteinExistence type="predicted"/>
<dbReference type="AlphaFoldDB" id="A0A8J3L0K7"/>